<dbReference type="Pfam" id="PF03133">
    <property type="entry name" value="TTL"/>
    <property type="match status" value="1"/>
</dbReference>
<feature type="region of interest" description="Disordered" evidence="7">
    <location>
        <begin position="55"/>
        <end position="80"/>
    </location>
</feature>
<dbReference type="GO" id="GO:0000226">
    <property type="term" value="P:microtubule cytoskeleton organization"/>
    <property type="evidence" value="ECO:0000318"/>
    <property type="project" value="GO_Central"/>
</dbReference>
<keyword evidence="2" id="KW-0436">Ligase</keyword>
<dbReference type="GO" id="GO:0034606">
    <property type="term" value="P:response to hermaphrodite contact"/>
    <property type="evidence" value="ECO:0007669"/>
    <property type="project" value="EnsemblMetazoa"/>
</dbReference>
<keyword evidence="4" id="KW-0067">ATP-binding</keyword>
<dbReference type="AlphaFoldDB" id="A0A2A6C1P0"/>
<name>A0A2A6C1P0_PRIPA</name>
<evidence type="ECO:0000256" key="5">
    <source>
        <dbReference type="ARBA" id="ARBA00041448"/>
    </source>
</evidence>
<evidence type="ECO:0000256" key="6">
    <source>
        <dbReference type="ARBA" id="ARBA00049274"/>
    </source>
</evidence>
<feature type="region of interest" description="Disordered" evidence="7">
    <location>
        <begin position="92"/>
        <end position="115"/>
    </location>
</feature>
<dbReference type="InterPro" id="IPR004344">
    <property type="entry name" value="TTL/TTLL_fam"/>
</dbReference>
<evidence type="ECO:0000256" key="1">
    <source>
        <dbReference type="ARBA" id="ARBA00006820"/>
    </source>
</evidence>
<dbReference type="SUPFAM" id="SSF56059">
    <property type="entry name" value="Glutathione synthetase ATP-binding domain-like"/>
    <property type="match status" value="1"/>
</dbReference>
<dbReference type="GO" id="GO:0005524">
    <property type="term" value="F:ATP binding"/>
    <property type="evidence" value="ECO:0007669"/>
    <property type="project" value="UniProtKB-KW"/>
</dbReference>
<evidence type="ECO:0000313" key="9">
    <source>
        <dbReference type="Proteomes" id="UP000005239"/>
    </source>
</evidence>
<dbReference type="PANTHER" id="PTHR12241">
    <property type="entry name" value="TUBULIN POLYGLUTAMYLASE"/>
    <property type="match status" value="1"/>
</dbReference>
<reference evidence="8" key="2">
    <citation type="submission" date="2022-06" db="UniProtKB">
        <authorList>
            <consortium name="EnsemblMetazoa"/>
        </authorList>
    </citation>
    <scope>IDENTIFICATION</scope>
    <source>
        <strain evidence="8">PS312</strain>
    </source>
</reference>
<dbReference type="Gene3D" id="3.30.470.20">
    <property type="entry name" value="ATP-grasp fold, B domain"/>
    <property type="match status" value="1"/>
</dbReference>
<protein>
    <recommendedName>
        <fullName evidence="5">Tubulin--tyrosine ligase-like protein 5</fullName>
    </recommendedName>
</protein>
<comment type="catalytic activity">
    <reaction evidence="6">
        <text>L-glutamyl-[protein] + L-glutamate + ATP = gamma-L-glutamyl-L-glutamyl-[protein] + ADP + phosphate + H(+)</text>
        <dbReference type="Rhea" id="RHEA:60144"/>
        <dbReference type="Rhea" id="RHEA-COMP:10208"/>
        <dbReference type="Rhea" id="RHEA-COMP:15517"/>
        <dbReference type="ChEBI" id="CHEBI:15378"/>
        <dbReference type="ChEBI" id="CHEBI:29973"/>
        <dbReference type="ChEBI" id="CHEBI:29985"/>
        <dbReference type="ChEBI" id="CHEBI:30616"/>
        <dbReference type="ChEBI" id="CHEBI:43474"/>
        <dbReference type="ChEBI" id="CHEBI:143622"/>
        <dbReference type="ChEBI" id="CHEBI:456216"/>
    </reaction>
    <physiologicalReaction direction="left-to-right" evidence="6">
        <dbReference type="Rhea" id="RHEA:60145"/>
    </physiologicalReaction>
</comment>
<evidence type="ECO:0000256" key="7">
    <source>
        <dbReference type="SAM" id="MobiDB-lite"/>
    </source>
</evidence>
<dbReference type="GO" id="GO:0070740">
    <property type="term" value="F:tubulin-glutamic acid ligase activity"/>
    <property type="evidence" value="ECO:0000318"/>
    <property type="project" value="GO_Central"/>
</dbReference>
<dbReference type="OrthoDB" id="5857197at2759"/>
<dbReference type="Proteomes" id="UP000005239">
    <property type="component" value="Unassembled WGS sequence"/>
</dbReference>
<sequence length="900" mass="100652">MGMLGRLLASLGPPPTTTPSRLAELRPTTMTKLPPIHSHQSINDHPESNTVVVPSETAHGRHERHTVEKRRPREQDRFKRGGGLLPRLERMTVDDDASDSSRVDPALDATSSDEEMDEGAEMMETARPLQLLDFTPDSLNFVGKRVQSRARDKYIQIGRQYNLSFKMVRSESKLIKTILYSTGFTQVSARNPNFNILWTQRVNHFPRTGELTRKDRLYENIARSKALFGATPGGPFSFIPEFFVTPRDMDRLTRAMEDRRSRSSGHDASFIVKPVAGSRGKGIFLAKKPDEIPLASPLLVSRYISAPLTVNDHKFDLRVYVAVTSFYPLIAYVYTEGLTRLASEKYSRHAKEDDEYVHLTNYSVNKNSKNFVRNETLDQEDVGHKWTLGALLRRLEEKGIDERLLMLRIEDLVTKSLLSVQSTVSAACRSTVMHPSVCFELFGFDVLVDEQLKPWLLEVNLSPSLTCDAPLDSLVKTKLICDLFNLTGVQLISKKTINIINGLAKGGGGGEGDASGDWKDGSSSGVSSGTSSLLSNSGGGGGGGRNRRILTRAKIGERAKRILTKRVDTRLSTPVKRKQKSVKAYVRKAETELARRGDFTRIFPRERSMEIYGPLMENVGSERWDARLYDQLFPEGTVAGKEGTVADVDTVARLHNELIDTKRYPSFSSLSPDVASLLRPSYEAAGEYAEKLTKEGRGVYCNNALPSVRASARARTRSCVEWYESRMNEQRDPATVEITDGKVQVLDGKENALPSLISSSPSHFPPSTLPSSFNDEDALEKTVEKMTSEDVDALVSRYTELLLLEGLRKVVDGRVHSGARRPNQIEPNGALQLLGFASDKGAVNEEVMKSKVHYLLWKRQSYAARERSSAFDRLNLRECEKLLEVVNKRKRRFNVLPRIG</sequence>
<evidence type="ECO:0000256" key="3">
    <source>
        <dbReference type="ARBA" id="ARBA00022741"/>
    </source>
</evidence>
<accession>A0A8R1UYU8</accession>
<organism evidence="8 9">
    <name type="scientific">Pristionchus pacificus</name>
    <name type="common">Parasitic nematode worm</name>
    <dbReference type="NCBI Taxonomy" id="54126"/>
    <lineage>
        <taxon>Eukaryota</taxon>
        <taxon>Metazoa</taxon>
        <taxon>Ecdysozoa</taxon>
        <taxon>Nematoda</taxon>
        <taxon>Chromadorea</taxon>
        <taxon>Rhabditida</taxon>
        <taxon>Rhabditina</taxon>
        <taxon>Diplogasteromorpha</taxon>
        <taxon>Diplogasteroidea</taxon>
        <taxon>Neodiplogasteridae</taxon>
        <taxon>Pristionchus</taxon>
    </lineage>
</organism>
<dbReference type="EnsemblMetazoa" id="PPA41968.1">
    <property type="protein sequence ID" value="PPA41968.1"/>
    <property type="gene ID" value="WBGene00280337"/>
</dbReference>
<keyword evidence="3" id="KW-0547">Nucleotide-binding</keyword>
<evidence type="ECO:0000256" key="4">
    <source>
        <dbReference type="ARBA" id="ARBA00022840"/>
    </source>
</evidence>
<dbReference type="GO" id="GO:0036064">
    <property type="term" value="C:ciliary basal body"/>
    <property type="evidence" value="ECO:0000318"/>
    <property type="project" value="GO_Central"/>
</dbReference>
<accession>A0A2A6C1P0</accession>
<feature type="region of interest" description="Disordered" evidence="7">
    <location>
        <begin position="511"/>
        <end position="550"/>
    </location>
</feature>
<dbReference type="PROSITE" id="PS51221">
    <property type="entry name" value="TTL"/>
    <property type="match status" value="1"/>
</dbReference>
<keyword evidence="9" id="KW-1185">Reference proteome</keyword>
<dbReference type="PANTHER" id="PTHR12241:SF145">
    <property type="entry name" value="TUBULIN POLYGLUTAMYLASE TTLL5"/>
    <property type="match status" value="1"/>
</dbReference>
<comment type="similarity">
    <text evidence="1">Belongs to the tubulin--tyrosine ligase family.</text>
</comment>
<feature type="region of interest" description="Disordered" evidence="7">
    <location>
        <begin position="1"/>
        <end position="22"/>
    </location>
</feature>
<feature type="compositionally biased region" description="Low complexity" evidence="7">
    <location>
        <begin position="521"/>
        <end position="536"/>
    </location>
</feature>
<evidence type="ECO:0000256" key="2">
    <source>
        <dbReference type="ARBA" id="ARBA00022598"/>
    </source>
</evidence>
<feature type="compositionally biased region" description="Basic and acidic residues" evidence="7">
    <location>
        <begin position="65"/>
        <end position="79"/>
    </location>
</feature>
<proteinExistence type="inferred from homology"/>
<gene>
    <name evidence="8" type="primary">WBGene00280337</name>
</gene>
<dbReference type="GO" id="GO:0015631">
    <property type="term" value="F:tubulin binding"/>
    <property type="evidence" value="ECO:0000318"/>
    <property type="project" value="GO_Central"/>
</dbReference>
<evidence type="ECO:0000313" key="8">
    <source>
        <dbReference type="EnsemblMetazoa" id="PPA41968.1"/>
    </source>
</evidence>
<reference evidence="9" key="1">
    <citation type="journal article" date="2008" name="Nat. Genet.">
        <title>The Pristionchus pacificus genome provides a unique perspective on nematode lifestyle and parasitism.</title>
        <authorList>
            <person name="Dieterich C."/>
            <person name="Clifton S.W."/>
            <person name="Schuster L.N."/>
            <person name="Chinwalla A."/>
            <person name="Delehaunty K."/>
            <person name="Dinkelacker I."/>
            <person name="Fulton L."/>
            <person name="Fulton R."/>
            <person name="Godfrey J."/>
            <person name="Minx P."/>
            <person name="Mitreva M."/>
            <person name="Roeseler W."/>
            <person name="Tian H."/>
            <person name="Witte H."/>
            <person name="Yang S.P."/>
            <person name="Wilson R.K."/>
            <person name="Sommer R.J."/>
        </authorList>
    </citation>
    <scope>NUCLEOTIDE SEQUENCE [LARGE SCALE GENOMIC DNA]</scope>
    <source>
        <strain evidence="9">PS312</strain>
    </source>
</reference>